<keyword evidence="2" id="KW-1185">Reference proteome</keyword>
<evidence type="ECO:0000313" key="1">
    <source>
        <dbReference type="EMBL" id="EHP68201.1"/>
    </source>
</evidence>
<dbReference type="EMBL" id="JH597770">
    <property type="protein sequence ID" value="EHP68201.1"/>
    <property type="molecule type" value="Genomic_DNA"/>
</dbReference>
<dbReference type="AlphaFoldDB" id="H2C7S5"/>
<dbReference type="HOGENOM" id="CLU_2581498_0_0_2"/>
<organism evidence="1 2">
    <name type="scientific">Metallosphaera yellowstonensis MK1</name>
    <dbReference type="NCBI Taxonomy" id="671065"/>
    <lineage>
        <taxon>Archaea</taxon>
        <taxon>Thermoproteota</taxon>
        <taxon>Thermoprotei</taxon>
        <taxon>Sulfolobales</taxon>
        <taxon>Sulfolobaceae</taxon>
        <taxon>Metallosphaera</taxon>
    </lineage>
</organism>
<accession>H2C7S5</accession>
<sequence>MVRQDRKVVDEQDQLVLKDFDVDVEFAGRLRWYGKQGRLEIHYDDVENARYASIPVEVGVETTRKGNRSKHIVKGERKSI</sequence>
<dbReference type="RefSeq" id="WP_009074386.1">
    <property type="nucleotide sequence ID" value="NZ_JH597770.1"/>
</dbReference>
<protein>
    <submittedName>
        <fullName evidence="1">Putative transposase</fullName>
    </submittedName>
</protein>
<dbReference type="Proteomes" id="UP000003980">
    <property type="component" value="Unassembled WGS sequence"/>
</dbReference>
<gene>
    <name evidence="1" type="ORF">MetMK1DRAFT_00026240</name>
</gene>
<proteinExistence type="predicted"/>
<reference evidence="1 2" key="1">
    <citation type="submission" date="2012-01" db="EMBL/GenBank/DDBJ databases">
        <title>Improved High-Quality Draft sequence of Metallosphaera yellowstonensis MK1.</title>
        <authorList>
            <consortium name="US DOE Joint Genome Institute"/>
            <person name="Lucas S."/>
            <person name="Han J."/>
            <person name="Cheng J.-F."/>
            <person name="Goodwin L."/>
            <person name="Pitluck S."/>
            <person name="Peters L."/>
            <person name="Teshima H."/>
            <person name="Detter J.C."/>
            <person name="Han C."/>
            <person name="Tapia R."/>
            <person name="Land M."/>
            <person name="Hauser L."/>
            <person name="Kyrpides N."/>
            <person name="Kozubal M."/>
            <person name="Macur R.E."/>
            <person name="Jay Z."/>
            <person name="Inskeep W."/>
            <person name="Woyke T."/>
        </authorList>
    </citation>
    <scope>NUCLEOTIDE SEQUENCE [LARGE SCALE GENOMIC DNA]</scope>
    <source>
        <strain evidence="1 2">MK1</strain>
    </source>
</reference>
<dbReference type="eggNOG" id="arCOG00683">
    <property type="taxonomic scope" value="Archaea"/>
</dbReference>
<evidence type="ECO:0000313" key="2">
    <source>
        <dbReference type="Proteomes" id="UP000003980"/>
    </source>
</evidence>
<name>H2C7S5_9CREN</name>